<keyword evidence="3" id="KW-0812">Transmembrane</keyword>
<accession>A0A6C0I1W6</accession>
<dbReference type="Pfam" id="PF01531">
    <property type="entry name" value="Glyco_transf_11"/>
    <property type="match status" value="1"/>
</dbReference>
<dbReference type="GO" id="GO:0016020">
    <property type="term" value="C:membrane"/>
    <property type="evidence" value="ECO:0007669"/>
    <property type="project" value="InterPro"/>
</dbReference>
<keyword evidence="3" id="KW-0472">Membrane</keyword>
<dbReference type="AlphaFoldDB" id="A0A6C0I1W6"/>
<keyword evidence="1" id="KW-0328">Glycosyltransferase</keyword>
<evidence type="ECO:0000313" key="4">
    <source>
        <dbReference type="EMBL" id="QHT86779.1"/>
    </source>
</evidence>
<dbReference type="PANTHER" id="PTHR11927">
    <property type="entry name" value="GALACTOSIDE 2-L-FUCOSYLTRANSFERASE"/>
    <property type="match status" value="1"/>
</dbReference>
<evidence type="ECO:0000256" key="2">
    <source>
        <dbReference type="ARBA" id="ARBA00022679"/>
    </source>
</evidence>
<protein>
    <recommendedName>
        <fullName evidence="5">Alpha-1,2-fucosyltransferase</fullName>
    </recommendedName>
</protein>
<dbReference type="CDD" id="cd11301">
    <property type="entry name" value="Fut1_Fut2_like"/>
    <property type="match status" value="1"/>
</dbReference>
<proteinExistence type="predicted"/>
<dbReference type="EMBL" id="MN740076">
    <property type="protein sequence ID" value="QHT86779.1"/>
    <property type="molecule type" value="Genomic_DNA"/>
</dbReference>
<dbReference type="PANTHER" id="PTHR11927:SF9">
    <property type="entry name" value="L-FUCOSYLTRANSFERASE"/>
    <property type="match status" value="1"/>
</dbReference>
<name>A0A6C0I1W6_9ZZZZ</name>
<evidence type="ECO:0008006" key="5">
    <source>
        <dbReference type="Google" id="ProtNLM"/>
    </source>
</evidence>
<dbReference type="GO" id="GO:0008107">
    <property type="term" value="F:galactoside 2-alpha-L-fucosyltransferase activity"/>
    <property type="evidence" value="ECO:0007669"/>
    <property type="project" value="InterPro"/>
</dbReference>
<dbReference type="GO" id="GO:0005975">
    <property type="term" value="P:carbohydrate metabolic process"/>
    <property type="evidence" value="ECO:0007669"/>
    <property type="project" value="InterPro"/>
</dbReference>
<evidence type="ECO:0000256" key="3">
    <source>
        <dbReference type="SAM" id="Phobius"/>
    </source>
</evidence>
<feature type="transmembrane region" description="Helical" evidence="3">
    <location>
        <begin position="12"/>
        <end position="32"/>
    </location>
</feature>
<evidence type="ECO:0000256" key="1">
    <source>
        <dbReference type="ARBA" id="ARBA00022676"/>
    </source>
</evidence>
<dbReference type="InterPro" id="IPR002516">
    <property type="entry name" value="Glyco_trans_11"/>
</dbReference>
<keyword evidence="3" id="KW-1133">Transmembrane helix</keyword>
<reference evidence="4" key="1">
    <citation type="journal article" date="2020" name="Nature">
        <title>Giant virus diversity and host interactions through global metagenomics.</title>
        <authorList>
            <person name="Schulz F."/>
            <person name="Roux S."/>
            <person name="Paez-Espino D."/>
            <person name="Jungbluth S."/>
            <person name="Walsh D.A."/>
            <person name="Denef V.J."/>
            <person name="McMahon K.D."/>
            <person name="Konstantinidis K.T."/>
            <person name="Eloe-Fadrosh E.A."/>
            <person name="Kyrpides N.C."/>
            <person name="Woyke T."/>
        </authorList>
    </citation>
    <scope>NUCLEOTIDE SEQUENCE</scope>
    <source>
        <strain evidence="4">GVMAG-M-3300023184-18</strain>
    </source>
</reference>
<keyword evidence="2" id="KW-0808">Transferase</keyword>
<organism evidence="4">
    <name type="scientific">viral metagenome</name>
    <dbReference type="NCBI Taxonomy" id="1070528"/>
    <lineage>
        <taxon>unclassified sequences</taxon>
        <taxon>metagenomes</taxon>
        <taxon>organismal metagenomes</taxon>
    </lineage>
</organism>
<sequence>MQKQPRKKEITAHLMGGIGNLLFIVATCYALSKNNKSTLKFYTKMWSDNKRKNIIKYNMFKNFQLDLNTSRNYNITYRENNFFYDPIHLDSYINNCIYGYFQSYKYFESCKTEFVKMLHNPHSKTIESVIEKYKQDNNDNNTLTPVSIHVRRTDYLSLSHIHLNLLSEYYSNAISHFSTENSIFIIFSDDVTFIQNEPLFQNLPHRIIVDNPDDEYCFWLMSACTHNIIANSSYSWWASYLNSNPNKLVIAPETWFGPSGPQHNIRDIIPDTHNYKLVHIAFKPSRAQSSRHPKVPTC</sequence>